<dbReference type="InterPro" id="IPR027417">
    <property type="entry name" value="P-loop_NTPase"/>
</dbReference>
<dbReference type="InterPro" id="IPR026983">
    <property type="entry name" value="DHC"/>
</dbReference>
<dbReference type="PANTHER" id="PTHR22878">
    <property type="entry name" value="DYNEIN HEAVY CHAIN 6, AXONEMAL-LIKE-RELATED"/>
    <property type="match status" value="1"/>
</dbReference>
<keyword evidence="2" id="KW-0963">Cytoplasm</keyword>
<evidence type="ECO:0000256" key="4">
    <source>
        <dbReference type="ARBA" id="ARBA00022741"/>
    </source>
</evidence>
<dbReference type="GO" id="GO:0005874">
    <property type="term" value="C:microtubule"/>
    <property type="evidence" value="ECO:0007669"/>
    <property type="project" value="UniProtKB-KW"/>
</dbReference>
<evidence type="ECO:0000256" key="9">
    <source>
        <dbReference type="ARBA" id="ARBA00023212"/>
    </source>
</evidence>
<feature type="non-terminal residue" evidence="13">
    <location>
        <position position="1"/>
    </location>
</feature>
<dbReference type="PANTHER" id="PTHR22878:SF68">
    <property type="entry name" value="DYNEIN HEAVY CHAIN 6, AXONEMAL-LIKE"/>
    <property type="match status" value="1"/>
</dbReference>
<dbReference type="GO" id="GO:0045505">
    <property type="term" value="F:dynein intermediate chain binding"/>
    <property type="evidence" value="ECO:0007669"/>
    <property type="project" value="InterPro"/>
</dbReference>
<organism evidence="13 14">
    <name type="scientific">Paragonimus westermani</name>
    <dbReference type="NCBI Taxonomy" id="34504"/>
    <lineage>
        <taxon>Eukaryota</taxon>
        <taxon>Metazoa</taxon>
        <taxon>Spiralia</taxon>
        <taxon>Lophotrochozoa</taxon>
        <taxon>Platyhelminthes</taxon>
        <taxon>Trematoda</taxon>
        <taxon>Digenea</taxon>
        <taxon>Plagiorchiida</taxon>
        <taxon>Troglotremata</taxon>
        <taxon>Troglotrematidae</taxon>
        <taxon>Paragonimus</taxon>
    </lineage>
</organism>
<comment type="caution">
    <text evidence="13">The sequence shown here is derived from an EMBL/GenBank/DDBJ whole genome shotgun (WGS) entry which is preliminary data.</text>
</comment>
<evidence type="ECO:0000256" key="8">
    <source>
        <dbReference type="ARBA" id="ARBA00023175"/>
    </source>
</evidence>
<dbReference type="FunFam" id="3.40.50.300:FF:001145">
    <property type="entry name" value="Putative dynein heavy chain"/>
    <property type="match status" value="1"/>
</dbReference>
<dbReference type="InterPro" id="IPR035706">
    <property type="entry name" value="AAA_9"/>
</dbReference>
<keyword evidence="4" id="KW-0547">Nucleotide-binding</keyword>
<gene>
    <name evidence="13" type="ORF">DEA37_0015225</name>
</gene>
<keyword evidence="3" id="KW-0493">Microtubule</keyword>
<dbReference type="Pfam" id="PF12781">
    <property type="entry name" value="AAA_9"/>
    <property type="match status" value="1"/>
</dbReference>
<name>A0A5J4N425_9TREM</name>
<dbReference type="InterPro" id="IPR024743">
    <property type="entry name" value="Dynein_HC_stalk"/>
</dbReference>
<evidence type="ECO:0000256" key="10">
    <source>
        <dbReference type="SAM" id="Coils"/>
    </source>
</evidence>
<dbReference type="GO" id="GO:0051959">
    <property type="term" value="F:dynein light intermediate chain binding"/>
    <property type="evidence" value="ECO:0007669"/>
    <property type="project" value="InterPro"/>
</dbReference>
<evidence type="ECO:0000256" key="7">
    <source>
        <dbReference type="ARBA" id="ARBA00023054"/>
    </source>
</evidence>
<dbReference type="Pfam" id="PF12777">
    <property type="entry name" value="MT"/>
    <property type="match status" value="1"/>
</dbReference>
<protein>
    <submittedName>
        <fullName evidence="13">Dynein heavy chain, axonemal</fullName>
    </submittedName>
</protein>
<dbReference type="GO" id="GO:0005524">
    <property type="term" value="F:ATP binding"/>
    <property type="evidence" value="ECO:0007669"/>
    <property type="project" value="UniProtKB-KW"/>
</dbReference>
<accession>A0A5J4N425</accession>
<evidence type="ECO:0000256" key="2">
    <source>
        <dbReference type="ARBA" id="ARBA00022490"/>
    </source>
</evidence>
<evidence type="ECO:0000256" key="5">
    <source>
        <dbReference type="ARBA" id="ARBA00022840"/>
    </source>
</evidence>
<evidence type="ECO:0000256" key="6">
    <source>
        <dbReference type="ARBA" id="ARBA00023017"/>
    </source>
</evidence>
<evidence type="ECO:0000256" key="1">
    <source>
        <dbReference type="ARBA" id="ARBA00004245"/>
    </source>
</evidence>
<dbReference type="EMBL" id="QNGE01011924">
    <property type="protein sequence ID" value="KAA3670281.1"/>
    <property type="molecule type" value="Genomic_DNA"/>
</dbReference>
<keyword evidence="5" id="KW-0067">ATP-binding</keyword>
<dbReference type="Gene3D" id="3.40.50.300">
    <property type="entry name" value="P-loop containing nucleotide triphosphate hydrolases"/>
    <property type="match status" value="1"/>
</dbReference>
<dbReference type="Gene3D" id="1.10.8.1220">
    <property type="match status" value="1"/>
</dbReference>
<dbReference type="AlphaFoldDB" id="A0A5J4N425"/>
<feature type="domain" description="Dynein heavy chain ATP-binding dynein motor region" evidence="12">
    <location>
        <begin position="309"/>
        <end position="530"/>
    </location>
</feature>
<dbReference type="GO" id="GO:0007018">
    <property type="term" value="P:microtubule-based movement"/>
    <property type="evidence" value="ECO:0007669"/>
    <property type="project" value="InterPro"/>
</dbReference>
<dbReference type="Gene3D" id="6.10.140.1060">
    <property type="match status" value="1"/>
</dbReference>
<keyword evidence="9" id="KW-0206">Cytoskeleton</keyword>
<dbReference type="GO" id="GO:0030286">
    <property type="term" value="C:dynein complex"/>
    <property type="evidence" value="ECO:0007669"/>
    <property type="project" value="UniProtKB-KW"/>
</dbReference>
<keyword evidence="8" id="KW-0505">Motor protein</keyword>
<dbReference type="Gene3D" id="1.20.920.20">
    <property type="match status" value="1"/>
</dbReference>
<proteinExistence type="predicted"/>
<feature type="domain" description="Dynein heavy chain coiled coil stalk" evidence="11">
    <location>
        <begin position="22"/>
        <end position="281"/>
    </location>
</feature>
<evidence type="ECO:0000256" key="3">
    <source>
        <dbReference type="ARBA" id="ARBA00022701"/>
    </source>
</evidence>
<dbReference type="Proteomes" id="UP000324629">
    <property type="component" value="Unassembled WGS sequence"/>
</dbReference>
<evidence type="ECO:0000313" key="13">
    <source>
        <dbReference type="EMBL" id="KAA3670281.1"/>
    </source>
</evidence>
<evidence type="ECO:0000259" key="11">
    <source>
        <dbReference type="Pfam" id="PF12777"/>
    </source>
</evidence>
<comment type="subcellular location">
    <subcellularLocation>
        <location evidence="1">Cytoplasm</location>
        <location evidence="1">Cytoskeleton</location>
    </subcellularLocation>
</comment>
<dbReference type="FunFam" id="1.20.920.20:FF:000001">
    <property type="entry name" value="dynein heavy chain 2, axonemal"/>
    <property type="match status" value="1"/>
</dbReference>
<feature type="coiled-coil region" evidence="10">
    <location>
        <begin position="162"/>
        <end position="199"/>
    </location>
</feature>
<reference evidence="13 14" key="1">
    <citation type="journal article" date="2019" name="Gigascience">
        <title>Whole-genome sequence of the oriental lung fluke Paragonimus westermani.</title>
        <authorList>
            <person name="Oey H."/>
            <person name="Zakrzewski M."/>
            <person name="Narain K."/>
            <person name="Devi K.R."/>
            <person name="Agatsuma T."/>
            <person name="Nawaratna S."/>
            <person name="Gobert G.N."/>
            <person name="Jones M.K."/>
            <person name="Ragan M.A."/>
            <person name="McManus D.P."/>
            <person name="Krause L."/>
        </authorList>
    </citation>
    <scope>NUCLEOTIDE SEQUENCE [LARGE SCALE GENOMIC DNA]</scope>
    <source>
        <strain evidence="13 14">IND2009</strain>
    </source>
</reference>
<evidence type="ECO:0000313" key="14">
    <source>
        <dbReference type="Proteomes" id="UP000324629"/>
    </source>
</evidence>
<keyword evidence="7 10" id="KW-0175">Coiled coil</keyword>
<sequence length="603" mass="69140">ADIVRTRVKEDEALAKQKATETQAIADDAQRDLDEAIPALEAANRALDSLDKSDISEIRVFTKPPQLVQTVMEAVCLMLGQKPDWATAKTVLGDSNFLRRLVEYPKDEITENQLKRLKKYIDNPEFTPEVVEKTSKACKSMCMWVRALDLYARVFRTVEPKRKRLQSANAELDIVVQKLREKQAELNAVEQKIATLQAEFDVSVAEKKKLEHRLALTTARLKRAAKLTTALADEQDRWSHSVERFQIQIGNVIGDVFVSAACVAYYGAFTADYRNRLIQRWVERCRELSIPVSEDPSLFNVLGDAFELRQWNTQGLPRDQVSTDNAILVTHSRRWPLMIDPQEQANRWIRSMEAEHDLRVVKMSDANLLRTLENCIRLGFPLLLEDVGESLDPALEPILLRQTFVSGGRLLIRLGDSDVDYDRNFHMYMTTKMANPHYLPEVSIKVTLINFTVTPTGLEDQLLGDVTGIERPELEEQRNQLIVRINTDKNQLKATEDRILKLLFESEGNILDNEDLINTLNESKVKSGEINRRLTEATTTEQKISNARSKYSPVAARGSVMYFVITTMAEIDSMYQYSLKYFKNVSWFRYSIERKVFRSNKDL</sequence>
<evidence type="ECO:0000259" key="12">
    <source>
        <dbReference type="Pfam" id="PF12781"/>
    </source>
</evidence>
<keyword evidence="6" id="KW-0243">Dynein</keyword>
<keyword evidence="14" id="KW-1185">Reference proteome</keyword>